<dbReference type="EMBL" id="BJXW01000003">
    <property type="protein sequence ID" value="GEN29909.1"/>
    <property type="molecule type" value="Genomic_DNA"/>
</dbReference>
<sequence length="493" mass="56714">MRIGGLASGMNVDEIIDKLMSAERIPLDKMHQERTKLTWKRDAFRDINLALKELDDMIFDMKLSKTYQSKTVSSSNANAVSASATTNASNGTYKIAVTQLATSAMNISTQKMDIALEDEIVDEQYVGKEFFFKTFDPEEGKLVQHSFTINQGDTLKDVLKRISDDDNHVRMFYDEQSQRVVMETTRTGKYNETGKEIVFDENTNAFFTNVLHLDMEEEKGGTNAKFTYNDHLQLESKTNHYTLNGVTFDFKQTTRLDEPVILTVSHDVDQAFEQIKEFVDQYNQLVDQLNETQREKRYRNYPPLTDAQKEEMTEKQIELWEEKAKSGLLRGETIITNSLYSMRRSWYGKVETDGKFTSLTEIGITTTQSYLDGGKLEINEEKLKEALKEDPESVQKLFSNNVEGSSRGVINRLEDSIKDTMKRIEERAGKSYSTLEGYTIGKNMKDLNSRIDAFEKKLISIENRYWAQFTAMEKAIQRANQQSMYLLSQFSGQ</sequence>
<dbReference type="GO" id="GO:0009424">
    <property type="term" value="C:bacterial-type flagellum hook"/>
    <property type="evidence" value="ECO:0007669"/>
    <property type="project" value="UniProtKB-UniRule"/>
</dbReference>
<keyword evidence="5" id="KW-0964">Secreted</keyword>
<evidence type="ECO:0000259" key="6">
    <source>
        <dbReference type="Pfam" id="PF02465"/>
    </source>
</evidence>
<comment type="function">
    <text evidence="5">Required for morphogenesis and for the elongation of the flagellar filament by facilitating polymerization of the flagellin monomers at the tip of growing filament. Forms a capping structure, which prevents flagellin subunits (transported through the central channel of the flagellum) from leaking out without polymerization at the distal end.</text>
</comment>
<dbReference type="NCBIfam" id="NF005833">
    <property type="entry name" value="PRK07737.1"/>
    <property type="match status" value="1"/>
</dbReference>
<keyword evidence="8" id="KW-0966">Cell projection</keyword>
<evidence type="ECO:0000313" key="9">
    <source>
        <dbReference type="Proteomes" id="UP000321491"/>
    </source>
</evidence>
<evidence type="ECO:0000313" key="8">
    <source>
        <dbReference type="EMBL" id="GEN29909.1"/>
    </source>
</evidence>
<evidence type="ECO:0000256" key="1">
    <source>
        <dbReference type="ARBA" id="ARBA00009764"/>
    </source>
</evidence>
<dbReference type="InterPro" id="IPR010809">
    <property type="entry name" value="FliD_C"/>
</dbReference>
<proteinExistence type="inferred from homology"/>
<keyword evidence="4 5" id="KW-0975">Bacterial flagellum</keyword>
<evidence type="ECO:0000256" key="4">
    <source>
        <dbReference type="ARBA" id="ARBA00023143"/>
    </source>
</evidence>
<dbReference type="OrthoDB" id="9776025at2"/>
<keyword evidence="8" id="KW-0969">Cilium</keyword>
<reference evidence="8 9" key="1">
    <citation type="submission" date="2019-07" db="EMBL/GenBank/DDBJ databases">
        <title>Whole genome shotgun sequence of Cerasibacillus quisquiliarum NBRC 102429.</title>
        <authorList>
            <person name="Hosoyama A."/>
            <person name="Uohara A."/>
            <person name="Ohji S."/>
            <person name="Ichikawa N."/>
        </authorList>
    </citation>
    <scope>NUCLEOTIDE SEQUENCE [LARGE SCALE GENOMIC DNA]</scope>
    <source>
        <strain evidence="8 9">NBRC 102429</strain>
    </source>
</reference>
<organism evidence="8 9">
    <name type="scientific">Cerasibacillus quisquiliarum</name>
    <dbReference type="NCBI Taxonomy" id="227865"/>
    <lineage>
        <taxon>Bacteria</taxon>
        <taxon>Bacillati</taxon>
        <taxon>Bacillota</taxon>
        <taxon>Bacilli</taxon>
        <taxon>Bacillales</taxon>
        <taxon>Bacillaceae</taxon>
        <taxon>Cerasibacillus</taxon>
    </lineage>
</organism>
<feature type="coiled-coil region" evidence="5">
    <location>
        <begin position="268"/>
        <end position="295"/>
    </location>
</feature>
<comment type="subcellular location">
    <subcellularLocation>
        <location evidence="5">Secreted</location>
    </subcellularLocation>
    <subcellularLocation>
        <location evidence="5">Bacterial flagellum</location>
    </subcellularLocation>
</comment>
<dbReference type="InterPro" id="IPR040026">
    <property type="entry name" value="FliD"/>
</dbReference>
<dbReference type="InterPro" id="IPR003481">
    <property type="entry name" value="FliD_N"/>
</dbReference>
<dbReference type="AlphaFoldDB" id="A0A511UTH5"/>
<protein>
    <recommendedName>
        <fullName evidence="5">Flagellar hook-associated protein 2</fullName>
        <shortName evidence="5">HAP2</shortName>
    </recommendedName>
    <alternativeName>
        <fullName evidence="5">Flagellar cap protein</fullName>
    </alternativeName>
</protein>
<evidence type="ECO:0000256" key="2">
    <source>
        <dbReference type="ARBA" id="ARBA00011255"/>
    </source>
</evidence>
<name>A0A511UTH5_9BACI</name>
<feature type="domain" description="Flagellar hook-associated protein 2 N-terminal" evidence="6">
    <location>
        <begin position="8"/>
        <end position="103"/>
    </location>
</feature>
<comment type="subunit">
    <text evidence="2 5">Homopentamer.</text>
</comment>
<keyword evidence="9" id="KW-1185">Reference proteome</keyword>
<dbReference type="Pfam" id="PF02465">
    <property type="entry name" value="FliD_N"/>
    <property type="match status" value="1"/>
</dbReference>
<accession>A0A511UTH5</accession>
<dbReference type="PANTHER" id="PTHR30288">
    <property type="entry name" value="FLAGELLAR CAP/ASSEMBLY PROTEIN FLID"/>
    <property type="match status" value="1"/>
</dbReference>
<dbReference type="GO" id="GO:0071973">
    <property type="term" value="P:bacterial-type flagellum-dependent cell motility"/>
    <property type="evidence" value="ECO:0007669"/>
    <property type="project" value="TreeGrafter"/>
</dbReference>
<dbReference type="GO" id="GO:0005576">
    <property type="term" value="C:extracellular region"/>
    <property type="evidence" value="ECO:0007669"/>
    <property type="project" value="UniProtKB-SubCell"/>
</dbReference>
<evidence type="ECO:0000256" key="5">
    <source>
        <dbReference type="RuleBase" id="RU362066"/>
    </source>
</evidence>
<keyword evidence="3 5" id="KW-0175">Coiled coil</keyword>
<comment type="caution">
    <text evidence="8">The sequence shown here is derived from an EMBL/GenBank/DDBJ whole genome shotgun (WGS) entry which is preliminary data.</text>
</comment>
<evidence type="ECO:0000256" key="3">
    <source>
        <dbReference type="ARBA" id="ARBA00023054"/>
    </source>
</evidence>
<dbReference type="GO" id="GO:0007155">
    <property type="term" value="P:cell adhesion"/>
    <property type="evidence" value="ECO:0007669"/>
    <property type="project" value="InterPro"/>
</dbReference>
<keyword evidence="8" id="KW-0282">Flagellum</keyword>
<dbReference type="PANTHER" id="PTHR30288:SF0">
    <property type="entry name" value="FLAGELLAR HOOK-ASSOCIATED PROTEIN 2"/>
    <property type="match status" value="1"/>
</dbReference>
<dbReference type="Pfam" id="PF07195">
    <property type="entry name" value="FliD_C"/>
    <property type="match status" value="1"/>
</dbReference>
<dbReference type="Proteomes" id="UP000321491">
    <property type="component" value="Unassembled WGS sequence"/>
</dbReference>
<comment type="similarity">
    <text evidence="1 5">Belongs to the FliD family.</text>
</comment>
<gene>
    <name evidence="8" type="primary">fliD</name>
    <name evidence="8" type="ORF">CQU01_01470</name>
</gene>
<dbReference type="GO" id="GO:0009421">
    <property type="term" value="C:bacterial-type flagellum filament cap"/>
    <property type="evidence" value="ECO:0007669"/>
    <property type="project" value="InterPro"/>
</dbReference>
<dbReference type="RefSeq" id="WP_146934451.1">
    <property type="nucleotide sequence ID" value="NZ_BJXW01000003.1"/>
</dbReference>
<feature type="domain" description="Flagellar hook-associated protein 2 C-terminal" evidence="7">
    <location>
        <begin position="221"/>
        <end position="481"/>
    </location>
</feature>
<evidence type="ECO:0000259" key="7">
    <source>
        <dbReference type="Pfam" id="PF07195"/>
    </source>
</evidence>